<feature type="compositionally biased region" description="Low complexity" evidence="9">
    <location>
        <begin position="491"/>
        <end position="514"/>
    </location>
</feature>
<evidence type="ECO:0000256" key="4">
    <source>
        <dbReference type="ARBA" id="ARBA00022741"/>
    </source>
</evidence>
<dbReference type="PROSITE" id="PS50011">
    <property type="entry name" value="PROTEIN_KINASE_DOM"/>
    <property type="match status" value="1"/>
</dbReference>
<dbReference type="Pfam" id="PF00069">
    <property type="entry name" value="Pkinase"/>
    <property type="match status" value="2"/>
</dbReference>
<evidence type="ECO:0000313" key="11">
    <source>
        <dbReference type="EMBL" id="KIW20832.1"/>
    </source>
</evidence>
<dbReference type="SMART" id="SM00220">
    <property type="entry name" value="S_TKc"/>
    <property type="match status" value="1"/>
</dbReference>
<feature type="region of interest" description="Disordered" evidence="9">
    <location>
        <begin position="1"/>
        <end position="35"/>
    </location>
</feature>
<feature type="region of interest" description="Disordered" evidence="9">
    <location>
        <begin position="437"/>
        <end position="547"/>
    </location>
</feature>
<dbReference type="GO" id="GO:0005524">
    <property type="term" value="F:ATP binding"/>
    <property type="evidence" value="ECO:0007669"/>
    <property type="project" value="UniProtKB-KW"/>
</dbReference>
<reference evidence="11 12" key="1">
    <citation type="submission" date="2015-01" db="EMBL/GenBank/DDBJ databases">
        <title>The Genome Sequence of Exophiala spinifera CBS89968.</title>
        <authorList>
            <consortium name="The Broad Institute Genomics Platform"/>
            <person name="Cuomo C."/>
            <person name="de Hoog S."/>
            <person name="Gorbushina A."/>
            <person name="Stielow B."/>
            <person name="Teixiera M."/>
            <person name="Abouelleil A."/>
            <person name="Chapman S.B."/>
            <person name="Priest M."/>
            <person name="Young S.K."/>
            <person name="Wortman J."/>
            <person name="Nusbaum C."/>
            <person name="Birren B."/>
        </authorList>
    </citation>
    <scope>NUCLEOTIDE SEQUENCE [LARGE SCALE GENOMIC DNA]</scope>
    <source>
        <strain evidence="11 12">CBS 89968</strain>
    </source>
</reference>
<dbReference type="EMBL" id="KN847492">
    <property type="protein sequence ID" value="KIW20832.1"/>
    <property type="molecule type" value="Genomic_DNA"/>
</dbReference>
<name>A0A0D2A7R5_9EURO</name>
<dbReference type="GO" id="GO:0000245">
    <property type="term" value="P:spliceosomal complex assembly"/>
    <property type="evidence" value="ECO:0007669"/>
    <property type="project" value="TreeGrafter"/>
</dbReference>
<dbReference type="InterPro" id="IPR000719">
    <property type="entry name" value="Prot_kinase_dom"/>
</dbReference>
<gene>
    <name evidence="11" type="ORF">PV08_01410</name>
</gene>
<dbReference type="AlphaFoldDB" id="A0A0D2A7R5"/>
<evidence type="ECO:0000256" key="6">
    <source>
        <dbReference type="ARBA" id="ARBA00022840"/>
    </source>
</evidence>
<protein>
    <recommendedName>
        <fullName evidence="1">non-specific serine/threonine protein kinase</fullName>
        <ecNumber evidence="1">2.7.11.1</ecNumber>
    </recommendedName>
</protein>
<comment type="catalytic activity">
    <reaction evidence="7">
        <text>L-threonyl-[protein] + ATP = O-phospho-L-threonyl-[protein] + ADP + H(+)</text>
        <dbReference type="Rhea" id="RHEA:46608"/>
        <dbReference type="Rhea" id="RHEA-COMP:11060"/>
        <dbReference type="Rhea" id="RHEA-COMP:11605"/>
        <dbReference type="ChEBI" id="CHEBI:15378"/>
        <dbReference type="ChEBI" id="CHEBI:30013"/>
        <dbReference type="ChEBI" id="CHEBI:30616"/>
        <dbReference type="ChEBI" id="CHEBI:61977"/>
        <dbReference type="ChEBI" id="CHEBI:456216"/>
        <dbReference type="EC" id="2.7.11.1"/>
    </reaction>
</comment>
<comment type="catalytic activity">
    <reaction evidence="8">
        <text>L-seryl-[protein] + ATP = O-phospho-L-seryl-[protein] + ADP + H(+)</text>
        <dbReference type="Rhea" id="RHEA:17989"/>
        <dbReference type="Rhea" id="RHEA-COMP:9863"/>
        <dbReference type="Rhea" id="RHEA-COMP:11604"/>
        <dbReference type="ChEBI" id="CHEBI:15378"/>
        <dbReference type="ChEBI" id="CHEBI:29999"/>
        <dbReference type="ChEBI" id="CHEBI:30616"/>
        <dbReference type="ChEBI" id="CHEBI:83421"/>
        <dbReference type="ChEBI" id="CHEBI:456216"/>
        <dbReference type="EC" id="2.7.11.1"/>
    </reaction>
</comment>
<keyword evidence="4" id="KW-0547">Nucleotide-binding</keyword>
<feature type="compositionally biased region" description="Low complexity" evidence="9">
    <location>
        <begin position="584"/>
        <end position="599"/>
    </location>
</feature>
<dbReference type="PANTHER" id="PTHR47634">
    <property type="entry name" value="PROTEIN KINASE DOMAIN-CONTAINING PROTEIN-RELATED"/>
    <property type="match status" value="1"/>
</dbReference>
<keyword evidence="2" id="KW-0723">Serine/threonine-protein kinase</keyword>
<dbReference type="HOGENOM" id="CLU_000288_81_1_1"/>
<keyword evidence="5" id="KW-0418">Kinase</keyword>
<dbReference type="Gene3D" id="3.30.200.20">
    <property type="entry name" value="Phosphorylase Kinase, domain 1"/>
    <property type="match status" value="1"/>
</dbReference>
<keyword evidence="3" id="KW-0808">Transferase</keyword>
<dbReference type="Gene3D" id="1.10.510.10">
    <property type="entry name" value="Transferase(Phosphotransferase) domain 1"/>
    <property type="match status" value="1"/>
</dbReference>
<dbReference type="Proteomes" id="UP000053328">
    <property type="component" value="Unassembled WGS sequence"/>
</dbReference>
<dbReference type="InterPro" id="IPR008271">
    <property type="entry name" value="Ser/Thr_kinase_AS"/>
</dbReference>
<dbReference type="OrthoDB" id="5979581at2759"/>
<dbReference type="EC" id="2.7.11.1" evidence="1"/>
<dbReference type="InterPro" id="IPR011009">
    <property type="entry name" value="Kinase-like_dom_sf"/>
</dbReference>
<dbReference type="PROSITE" id="PS00108">
    <property type="entry name" value="PROTEIN_KINASE_ST"/>
    <property type="match status" value="1"/>
</dbReference>
<dbReference type="SUPFAM" id="SSF56112">
    <property type="entry name" value="Protein kinase-like (PK-like)"/>
    <property type="match status" value="1"/>
</dbReference>
<dbReference type="VEuPathDB" id="FungiDB:PV08_01410"/>
<dbReference type="GeneID" id="27328493"/>
<evidence type="ECO:0000256" key="2">
    <source>
        <dbReference type="ARBA" id="ARBA00022527"/>
    </source>
</evidence>
<feature type="compositionally biased region" description="Polar residues" evidence="9">
    <location>
        <begin position="481"/>
        <end position="490"/>
    </location>
</feature>
<evidence type="ECO:0000256" key="3">
    <source>
        <dbReference type="ARBA" id="ARBA00022679"/>
    </source>
</evidence>
<evidence type="ECO:0000256" key="5">
    <source>
        <dbReference type="ARBA" id="ARBA00022777"/>
    </source>
</evidence>
<feature type="compositionally biased region" description="Polar residues" evidence="9">
    <location>
        <begin position="442"/>
        <end position="460"/>
    </location>
</feature>
<dbReference type="STRING" id="91928.A0A0D2A7R5"/>
<sequence>MPMQRPSMLKRVRSHTNRQSLSDLVHGRGNSPHPQADTISALKQIEEETLPKYTADTFYPARVGEVLHDRYKLCAKLGFGMTATVWLAKDLKADQCAGNHKYVTIKINVNTLTEDFLKGRREIAQKLFSANPNHPGYNHIRFMRDTFKLRSRHGEHLCIVYDVLREPIDTCMEKFPGRRFNSEKLRKLLPALLKGLDYLHTECGVVHTDLKADNIMMGLGDPTILDRFVQHEIDHPSPRKMPDSHGRIIYSSCSDFGEAPTDEVIGTAKITDIGLAAWGDGNNTKPIQSNAFMAPEVILQAGWSYPADIWNLGVMLWDLFESFGLFDAIDTQPGHYRPEKHLGLMIGLLGPPPVDFVKRGAKSSYYFDNDGNFKYPDYVDHEMSFESSITRLRGEEKDLFIDMAKHMICWVPEERWTAKQLLEHPYLTKERDYIPTPGGLSRASTTASFQSMIPSRTGTPNTPPSIPVSRRTSNLERIPSHGSSPMANGTASSVADKVSSSASRPTTPASSTVPFALPYHPRRSEDKNSSSSVTMSPGGHLAPAPSANVANKCSQDLIDAILNKRKNGHKQQQQQQQTISENGSNRASMDSSSSSTPTK</sequence>
<proteinExistence type="predicted"/>
<evidence type="ECO:0000256" key="9">
    <source>
        <dbReference type="SAM" id="MobiDB-lite"/>
    </source>
</evidence>
<keyword evidence="12" id="KW-1185">Reference proteome</keyword>
<evidence type="ECO:0000313" key="12">
    <source>
        <dbReference type="Proteomes" id="UP000053328"/>
    </source>
</evidence>
<keyword evidence="6" id="KW-0067">ATP-binding</keyword>
<accession>A0A0D2A7R5</accession>
<organism evidence="11 12">
    <name type="scientific">Exophiala spinifera</name>
    <dbReference type="NCBI Taxonomy" id="91928"/>
    <lineage>
        <taxon>Eukaryota</taxon>
        <taxon>Fungi</taxon>
        <taxon>Dikarya</taxon>
        <taxon>Ascomycota</taxon>
        <taxon>Pezizomycotina</taxon>
        <taxon>Eurotiomycetes</taxon>
        <taxon>Chaetothyriomycetidae</taxon>
        <taxon>Chaetothyriales</taxon>
        <taxon>Herpotrichiellaceae</taxon>
        <taxon>Exophiala</taxon>
    </lineage>
</organism>
<dbReference type="PANTHER" id="PTHR47634:SF9">
    <property type="entry name" value="PROTEIN KINASE DOMAIN-CONTAINING PROTEIN-RELATED"/>
    <property type="match status" value="1"/>
</dbReference>
<dbReference type="GO" id="GO:0050684">
    <property type="term" value="P:regulation of mRNA processing"/>
    <property type="evidence" value="ECO:0007669"/>
    <property type="project" value="TreeGrafter"/>
</dbReference>
<feature type="domain" description="Protein kinase" evidence="10">
    <location>
        <begin position="71"/>
        <end position="427"/>
    </location>
</feature>
<evidence type="ECO:0000256" key="1">
    <source>
        <dbReference type="ARBA" id="ARBA00012513"/>
    </source>
</evidence>
<evidence type="ECO:0000259" key="10">
    <source>
        <dbReference type="PROSITE" id="PS50011"/>
    </source>
</evidence>
<feature type="region of interest" description="Disordered" evidence="9">
    <location>
        <begin position="561"/>
        <end position="599"/>
    </location>
</feature>
<dbReference type="GO" id="GO:0004674">
    <property type="term" value="F:protein serine/threonine kinase activity"/>
    <property type="evidence" value="ECO:0007669"/>
    <property type="project" value="UniProtKB-KW"/>
</dbReference>
<dbReference type="InterPro" id="IPR051334">
    <property type="entry name" value="SRPK"/>
</dbReference>
<evidence type="ECO:0000256" key="8">
    <source>
        <dbReference type="ARBA" id="ARBA00048679"/>
    </source>
</evidence>
<evidence type="ECO:0000256" key="7">
    <source>
        <dbReference type="ARBA" id="ARBA00047899"/>
    </source>
</evidence>
<dbReference type="RefSeq" id="XP_016241048.1">
    <property type="nucleotide sequence ID" value="XM_016375772.1"/>
</dbReference>